<feature type="domain" description="Oligopeptide/dipeptide ABC transporter C-terminal" evidence="4">
    <location>
        <begin position="13"/>
        <end position="47"/>
    </location>
</feature>
<dbReference type="Pfam" id="PF08352">
    <property type="entry name" value="oligo_HPY"/>
    <property type="match status" value="1"/>
</dbReference>
<keyword evidence="1" id="KW-0813">Transport</keyword>
<accession>A0ABX3XHL7</accession>
<protein>
    <recommendedName>
        <fullName evidence="4">Oligopeptide/dipeptide ABC transporter C-terminal domain-containing protein</fullName>
    </recommendedName>
</protein>
<dbReference type="Proteomes" id="UP000194040">
    <property type="component" value="Unassembled WGS sequence"/>
</dbReference>
<evidence type="ECO:0000256" key="3">
    <source>
        <dbReference type="ARBA" id="ARBA00022840"/>
    </source>
</evidence>
<organism evidence="5 6">
    <name type="scientific">Lonsdalea iberica</name>
    <dbReference type="NCBI Taxonomy" id="1082703"/>
    <lineage>
        <taxon>Bacteria</taxon>
        <taxon>Pseudomonadati</taxon>
        <taxon>Pseudomonadota</taxon>
        <taxon>Gammaproteobacteria</taxon>
        <taxon>Enterobacterales</taxon>
        <taxon>Pectobacteriaceae</taxon>
        <taxon>Lonsdalea</taxon>
    </lineage>
</organism>
<evidence type="ECO:0000313" key="5">
    <source>
        <dbReference type="EMBL" id="OSN11055.1"/>
    </source>
</evidence>
<gene>
    <name evidence="5" type="ORF">AU512_05260</name>
</gene>
<name>A0ABX3XHL7_9GAMM</name>
<dbReference type="EMBL" id="LUTQ01000010">
    <property type="protein sequence ID" value="OSN11055.1"/>
    <property type="molecule type" value="Genomic_DNA"/>
</dbReference>
<reference evidence="5 6" key="1">
    <citation type="submission" date="2016-02" db="EMBL/GenBank/DDBJ databases">
        <title>Species-wide whole genome sequencing reveals diversity, host range in Lonsdalea quercina.</title>
        <authorList>
            <person name="Li Y."/>
        </authorList>
    </citation>
    <scope>NUCLEOTIDE SEQUENCE [LARGE SCALE GENOMIC DNA]</scope>
    <source>
        <strain evidence="5 6">LMG 26265</strain>
    </source>
</reference>
<evidence type="ECO:0000256" key="2">
    <source>
        <dbReference type="ARBA" id="ARBA00022741"/>
    </source>
</evidence>
<dbReference type="RefSeq" id="WP_254900198.1">
    <property type="nucleotide sequence ID" value="NZ_LUTQ01000010.1"/>
</dbReference>
<dbReference type="NCBIfam" id="TIGR01727">
    <property type="entry name" value="oligo_HPY"/>
    <property type="match status" value="1"/>
</dbReference>
<keyword evidence="3" id="KW-0067">ATP-binding</keyword>
<keyword evidence="6" id="KW-1185">Reference proteome</keyword>
<keyword evidence="2" id="KW-0547">Nucleotide-binding</keyword>
<evidence type="ECO:0000313" key="6">
    <source>
        <dbReference type="Proteomes" id="UP000194040"/>
    </source>
</evidence>
<dbReference type="InterPro" id="IPR013563">
    <property type="entry name" value="Oligopep_ABC_C"/>
</dbReference>
<evidence type="ECO:0000256" key="1">
    <source>
        <dbReference type="ARBA" id="ARBA00022448"/>
    </source>
</evidence>
<sequence length="79" mass="8595">MLLGARSQGGLGKGSRLVSISGAPPDLVNLPAGCAFAPRCPQASELCRQRVPVESQVATEHEVFYYHWRPVERILFDSA</sequence>
<comment type="caution">
    <text evidence="5">The sequence shown here is derived from an EMBL/GenBank/DDBJ whole genome shotgun (WGS) entry which is preliminary data.</text>
</comment>
<evidence type="ECO:0000259" key="4">
    <source>
        <dbReference type="Pfam" id="PF08352"/>
    </source>
</evidence>
<proteinExistence type="predicted"/>